<organism evidence="2 3">
    <name type="scientific">Caulobacter vibrioides (strain NA1000 / CB15N)</name>
    <name type="common">Caulobacter crescentus</name>
    <dbReference type="NCBI Taxonomy" id="565050"/>
    <lineage>
        <taxon>Bacteria</taxon>
        <taxon>Pseudomonadati</taxon>
        <taxon>Pseudomonadota</taxon>
        <taxon>Alphaproteobacteria</taxon>
        <taxon>Caulobacterales</taxon>
        <taxon>Caulobacteraceae</taxon>
        <taxon>Caulobacter</taxon>
    </lineage>
</organism>
<feature type="compositionally biased region" description="Basic residues" evidence="1">
    <location>
        <begin position="19"/>
        <end position="30"/>
    </location>
</feature>
<dbReference type="RefSeq" id="WP_024265488.1">
    <property type="nucleotide sequence ID" value="NC_011916.1"/>
</dbReference>
<dbReference type="RefSeq" id="YP_009020482.1">
    <property type="nucleotide sequence ID" value="NC_011916.1"/>
</dbReference>
<dbReference type="HOGENOM" id="CLU_3341852_0_0_5"/>
<accession>A0A0H3IZ92</accession>
<evidence type="ECO:0000256" key="1">
    <source>
        <dbReference type="SAM" id="MobiDB-lite"/>
    </source>
</evidence>
<feature type="region of interest" description="Disordered" evidence="1">
    <location>
        <begin position="18"/>
        <end position="37"/>
    </location>
</feature>
<name>A0A0H3IZ92_CAUVN</name>
<proteinExistence type="predicted"/>
<dbReference type="GeneID" id="18668783"/>
<sequence length="37" mass="4462">MVERMRAALGERICVRRDASRRKRTRAHQGSRREIRP</sequence>
<dbReference type="Proteomes" id="UP000001364">
    <property type="component" value="Chromosome"/>
</dbReference>
<evidence type="ECO:0000313" key="2">
    <source>
        <dbReference type="EMBL" id="AHI88513.1"/>
    </source>
</evidence>
<evidence type="ECO:0000313" key="3">
    <source>
        <dbReference type="Proteomes" id="UP000001364"/>
    </source>
</evidence>
<keyword evidence="3" id="KW-1185">Reference proteome</keyword>
<reference evidence="2 3" key="1">
    <citation type="journal article" date="2010" name="J. Bacteriol.">
        <title>The genetic basis of laboratory adaptation in Caulobacter crescentus.</title>
        <authorList>
            <person name="Marks M.E."/>
            <person name="Castro-Rojas C.M."/>
            <person name="Teiling C."/>
            <person name="Du L."/>
            <person name="Kapatral V."/>
            <person name="Walunas T.L."/>
            <person name="Crosson S."/>
        </authorList>
    </citation>
    <scope>NUCLEOTIDE SEQUENCE [LARGE SCALE GENOMIC DNA]</scope>
    <source>
        <strain evidence="3">NA1000 / CB15N</strain>
    </source>
</reference>
<dbReference type="EMBL" id="CP001340">
    <property type="protein sequence ID" value="AHI88513.1"/>
    <property type="molecule type" value="Genomic_DNA"/>
</dbReference>
<gene>
    <name evidence="2" type="ordered locus">CCNA_03911</name>
</gene>
<dbReference type="KEGG" id="ccs:CCNA_03911"/>
<dbReference type="AlphaFoldDB" id="A0A0H3IZ92"/>
<protein>
    <submittedName>
        <fullName evidence="2">Uncharacterized protein</fullName>
    </submittedName>
</protein>